<evidence type="ECO:0000256" key="10">
    <source>
        <dbReference type="ARBA" id="ARBA00025157"/>
    </source>
</evidence>
<keyword evidence="3" id="KW-0813">Transport</keyword>
<accession>A0A1G9NP99</accession>
<evidence type="ECO:0000256" key="6">
    <source>
        <dbReference type="ARBA" id="ARBA00022741"/>
    </source>
</evidence>
<dbReference type="InterPro" id="IPR003593">
    <property type="entry name" value="AAA+_ATPase"/>
</dbReference>
<protein>
    <submittedName>
        <fullName evidence="12">Energy-coupling factor transport system ATP-binding protein</fullName>
    </submittedName>
</protein>
<dbReference type="Proteomes" id="UP000214880">
    <property type="component" value="Unassembled WGS sequence"/>
</dbReference>
<keyword evidence="8" id="KW-1278">Translocase</keyword>
<keyword evidence="5" id="KW-0677">Repeat</keyword>
<keyword evidence="6" id="KW-0547">Nucleotide-binding</keyword>
<evidence type="ECO:0000313" key="13">
    <source>
        <dbReference type="Proteomes" id="UP000214880"/>
    </source>
</evidence>
<dbReference type="SMART" id="SM00382">
    <property type="entry name" value="AAA"/>
    <property type="match status" value="2"/>
</dbReference>
<dbReference type="GO" id="GO:0042626">
    <property type="term" value="F:ATPase-coupled transmembrane transporter activity"/>
    <property type="evidence" value="ECO:0007669"/>
    <property type="project" value="TreeGrafter"/>
</dbReference>
<evidence type="ECO:0000256" key="8">
    <source>
        <dbReference type="ARBA" id="ARBA00022967"/>
    </source>
</evidence>
<dbReference type="OrthoDB" id="9766104at2"/>
<dbReference type="Gene3D" id="3.40.50.300">
    <property type="entry name" value="P-loop containing nucleotide triphosphate hydrolases"/>
    <property type="match status" value="2"/>
</dbReference>
<dbReference type="RefSeq" id="WP_092069253.1">
    <property type="nucleotide sequence ID" value="NZ_FNHB01000001.1"/>
</dbReference>
<comment type="similarity">
    <text evidence="2">Belongs to the ABC transporter superfamily.</text>
</comment>
<sequence>MKLEGISFWYEGQKKATLQNINLEIQKGEFVLLCGGSGCGKTALTRVLNGLCPEFYPGKLAGKYTFGGENMTSLPIREKSLRIGSVFQDPETQFFTTKGHDEIVLGAEQRALPPGLILEKLAELNRLLQLEGLYEKSLFTMSAGEKQKIAVASVCMLSPEVLVLDEPSANLDPASILKLGEILTELKGLGVTIILSEHRFHYVKESFDRAIYMVDGELHTAFTRAEILALGEETLLRMGLRSFEAPMLQLNYDSPTEDGIFCEGKNLCFVYKGSSIFNGLNLKIPNAKVTAILGENGRGKTTLLRIIAGLHKPASGEIFFGGKALSKGGRIRQSFLLEQNGNNQLFSNQVEKEFLIDVPGQNSEKIYGVLAKLDLLQKKHAHPLSLSGGQKQRLLVGISALSGKQLLLLDEPTSGLDAMNMHRISTLLRHNAAKGQTIVVVTHDIEFINKTADFIIQL</sequence>
<dbReference type="GO" id="GO:0005524">
    <property type="term" value="F:ATP binding"/>
    <property type="evidence" value="ECO:0007669"/>
    <property type="project" value="UniProtKB-KW"/>
</dbReference>
<dbReference type="SUPFAM" id="SSF52540">
    <property type="entry name" value="P-loop containing nucleoside triphosphate hydrolases"/>
    <property type="match status" value="2"/>
</dbReference>
<evidence type="ECO:0000256" key="1">
    <source>
        <dbReference type="ARBA" id="ARBA00004202"/>
    </source>
</evidence>
<dbReference type="InterPro" id="IPR050095">
    <property type="entry name" value="ECF_ABC_transporter_ATP-bd"/>
</dbReference>
<dbReference type="Pfam" id="PF00005">
    <property type="entry name" value="ABC_tran"/>
    <property type="match status" value="2"/>
</dbReference>
<dbReference type="GO" id="GO:0043190">
    <property type="term" value="C:ATP-binding cassette (ABC) transporter complex"/>
    <property type="evidence" value="ECO:0007669"/>
    <property type="project" value="TreeGrafter"/>
</dbReference>
<comment type="subcellular location">
    <subcellularLocation>
        <location evidence="1">Cell membrane</location>
        <topology evidence="1">Peripheral membrane protein</topology>
    </subcellularLocation>
</comment>
<keyword evidence="9" id="KW-0472">Membrane</keyword>
<evidence type="ECO:0000256" key="2">
    <source>
        <dbReference type="ARBA" id="ARBA00005417"/>
    </source>
</evidence>
<organism evidence="12 13">
    <name type="scientific">Dendrosporobacter quercicolus</name>
    <dbReference type="NCBI Taxonomy" id="146817"/>
    <lineage>
        <taxon>Bacteria</taxon>
        <taxon>Bacillati</taxon>
        <taxon>Bacillota</taxon>
        <taxon>Negativicutes</taxon>
        <taxon>Selenomonadales</taxon>
        <taxon>Sporomusaceae</taxon>
        <taxon>Dendrosporobacter</taxon>
    </lineage>
</organism>
<evidence type="ECO:0000313" key="12">
    <source>
        <dbReference type="EMBL" id="SDL88416.1"/>
    </source>
</evidence>
<dbReference type="CDD" id="cd03225">
    <property type="entry name" value="ABC_cobalt_CbiO_domain1"/>
    <property type="match status" value="1"/>
</dbReference>
<comment type="function">
    <text evidence="10">Probably part of an ABC transporter complex. Responsible for energy coupling to the transport system.</text>
</comment>
<proteinExistence type="inferred from homology"/>
<dbReference type="InterPro" id="IPR027417">
    <property type="entry name" value="P-loop_NTPase"/>
</dbReference>
<feature type="domain" description="ABC transporter" evidence="11">
    <location>
        <begin position="262"/>
        <end position="458"/>
    </location>
</feature>
<dbReference type="STRING" id="146817.SAMN04488502_1011085"/>
<dbReference type="InterPro" id="IPR003439">
    <property type="entry name" value="ABC_transporter-like_ATP-bd"/>
</dbReference>
<dbReference type="EMBL" id="FNHB01000001">
    <property type="protein sequence ID" value="SDL88416.1"/>
    <property type="molecule type" value="Genomic_DNA"/>
</dbReference>
<dbReference type="InterPro" id="IPR017871">
    <property type="entry name" value="ABC_transporter-like_CS"/>
</dbReference>
<dbReference type="PANTHER" id="PTHR43553">
    <property type="entry name" value="HEAVY METAL TRANSPORTER"/>
    <property type="match status" value="1"/>
</dbReference>
<evidence type="ECO:0000256" key="3">
    <source>
        <dbReference type="ARBA" id="ARBA00022448"/>
    </source>
</evidence>
<reference evidence="12 13" key="1">
    <citation type="submission" date="2016-10" db="EMBL/GenBank/DDBJ databases">
        <authorList>
            <person name="de Groot N.N."/>
        </authorList>
    </citation>
    <scope>NUCLEOTIDE SEQUENCE [LARGE SCALE GENOMIC DNA]</scope>
    <source>
        <strain evidence="12 13">DSM 1736</strain>
    </source>
</reference>
<evidence type="ECO:0000256" key="9">
    <source>
        <dbReference type="ARBA" id="ARBA00023136"/>
    </source>
</evidence>
<dbReference type="GO" id="GO:0016887">
    <property type="term" value="F:ATP hydrolysis activity"/>
    <property type="evidence" value="ECO:0007669"/>
    <property type="project" value="InterPro"/>
</dbReference>
<evidence type="ECO:0000256" key="4">
    <source>
        <dbReference type="ARBA" id="ARBA00022475"/>
    </source>
</evidence>
<dbReference type="PANTHER" id="PTHR43553:SF23">
    <property type="entry name" value="ABC TRANSPORTER ATP-BINDING COMPONENT"/>
    <property type="match status" value="1"/>
</dbReference>
<keyword evidence="13" id="KW-1185">Reference proteome</keyword>
<dbReference type="InterPro" id="IPR015856">
    <property type="entry name" value="ABC_transpr_CbiO/EcfA_su"/>
</dbReference>
<evidence type="ECO:0000256" key="5">
    <source>
        <dbReference type="ARBA" id="ARBA00022737"/>
    </source>
</evidence>
<name>A0A1G9NP99_9FIRM</name>
<dbReference type="PROSITE" id="PS50893">
    <property type="entry name" value="ABC_TRANSPORTER_2"/>
    <property type="match status" value="2"/>
</dbReference>
<dbReference type="PROSITE" id="PS00211">
    <property type="entry name" value="ABC_TRANSPORTER_1"/>
    <property type="match status" value="1"/>
</dbReference>
<keyword evidence="4" id="KW-1003">Cell membrane</keyword>
<keyword evidence="7 12" id="KW-0067">ATP-binding</keyword>
<evidence type="ECO:0000256" key="7">
    <source>
        <dbReference type="ARBA" id="ARBA00022840"/>
    </source>
</evidence>
<evidence type="ECO:0000259" key="11">
    <source>
        <dbReference type="PROSITE" id="PS50893"/>
    </source>
</evidence>
<dbReference type="AlphaFoldDB" id="A0A1G9NP99"/>
<feature type="domain" description="ABC transporter" evidence="11">
    <location>
        <begin position="1"/>
        <end position="240"/>
    </location>
</feature>
<gene>
    <name evidence="12" type="ORF">SAMN04488502_1011085</name>
</gene>